<name>A0ABW4RDL0_9BACL</name>
<dbReference type="InterPro" id="IPR009061">
    <property type="entry name" value="DNA-bd_dom_put_sf"/>
</dbReference>
<keyword evidence="5" id="KW-1185">Reference proteome</keyword>
<keyword evidence="2" id="KW-0175">Coiled coil</keyword>
<dbReference type="EMBL" id="JBHUEH010000009">
    <property type="protein sequence ID" value="MFD1884352.1"/>
    <property type="molecule type" value="Genomic_DNA"/>
</dbReference>
<dbReference type="InterPro" id="IPR047057">
    <property type="entry name" value="MerR_fam"/>
</dbReference>
<keyword evidence="1" id="KW-0238">DNA-binding</keyword>
<sequence length="134" mass="15778">MKTTFSSKEVAAETGLSVHTLRYYEQLGLIHGVQRDDNGYRQYTESDIKWFQVIRHFRDMGLPIKEMQEFQSMPKNIPGSATARREFMETYRIKVVEQLAELQQTLQRVDDKIAFFKNLEEKEQQQRSSSSVHS</sequence>
<reference evidence="5" key="1">
    <citation type="journal article" date="2019" name="Int. J. Syst. Evol. Microbiol.">
        <title>The Global Catalogue of Microorganisms (GCM) 10K type strain sequencing project: providing services to taxonomists for standard genome sequencing and annotation.</title>
        <authorList>
            <consortium name="The Broad Institute Genomics Platform"/>
            <consortium name="The Broad Institute Genome Sequencing Center for Infectious Disease"/>
            <person name="Wu L."/>
            <person name="Ma J."/>
        </authorList>
    </citation>
    <scope>NUCLEOTIDE SEQUENCE [LARGE SCALE GENOMIC DNA]</scope>
    <source>
        <strain evidence="5">CCUG 54950</strain>
    </source>
</reference>
<protein>
    <submittedName>
        <fullName evidence="4">MerR family transcriptional regulator</fullName>
    </submittedName>
</protein>
<accession>A0ABW4RDL0</accession>
<dbReference type="SUPFAM" id="SSF46955">
    <property type="entry name" value="Putative DNA-binding domain"/>
    <property type="match status" value="1"/>
</dbReference>
<dbReference type="SMART" id="SM00422">
    <property type="entry name" value="HTH_MERR"/>
    <property type="match status" value="1"/>
</dbReference>
<dbReference type="PANTHER" id="PTHR30204">
    <property type="entry name" value="REDOX-CYCLING DRUG-SENSING TRANSCRIPTIONAL ACTIVATOR SOXR"/>
    <property type="match status" value="1"/>
</dbReference>
<dbReference type="InterPro" id="IPR000551">
    <property type="entry name" value="MerR-type_HTH_dom"/>
</dbReference>
<feature type="coiled-coil region" evidence="2">
    <location>
        <begin position="92"/>
        <end position="119"/>
    </location>
</feature>
<dbReference type="Gene3D" id="1.10.1660.10">
    <property type="match status" value="1"/>
</dbReference>
<dbReference type="PRINTS" id="PR00040">
    <property type="entry name" value="HTHMERR"/>
</dbReference>
<organism evidence="4 5">
    <name type="scientific">Paenibacillus wenxiniae</name>
    <dbReference type="NCBI Taxonomy" id="1636843"/>
    <lineage>
        <taxon>Bacteria</taxon>
        <taxon>Bacillati</taxon>
        <taxon>Bacillota</taxon>
        <taxon>Bacilli</taxon>
        <taxon>Bacillales</taxon>
        <taxon>Paenibacillaceae</taxon>
        <taxon>Paenibacillus</taxon>
    </lineage>
</organism>
<proteinExistence type="predicted"/>
<evidence type="ECO:0000313" key="4">
    <source>
        <dbReference type="EMBL" id="MFD1884352.1"/>
    </source>
</evidence>
<feature type="domain" description="HTH merR-type" evidence="3">
    <location>
        <begin position="4"/>
        <end position="73"/>
    </location>
</feature>
<dbReference type="CDD" id="cd01109">
    <property type="entry name" value="HTH_YyaN"/>
    <property type="match status" value="1"/>
</dbReference>
<gene>
    <name evidence="4" type="ORF">ACFSC9_02355</name>
</gene>
<evidence type="ECO:0000313" key="5">
    <source>
        <dbReference type="Proteomes" id="UP001597233"/>
    </source>
</evidence>
<evidence type="ECO:0000259" key="3">
    <source>
        <dbReference type="PROSITE" id="PS50937"/>
    </source>
</evidence>
<evidence type="ECO:0000256" key="2">
    <source>
        <dbReference type="SAM" id="Coils"/>
    </source>
</evidence>
<dbReference type="Proteomes" id="UP001597233">
    <property type="component" value="Unassembled WGS sequence"/>
</dbReference>
<comment type="caution">
    <text evidence="4">The sequence shown here is derived from an EMBL/GenBank/DDBJ whole genome shotgun (WGS) entry which is preliminary data.</text>
</comment>
<evidence type="ECO:0000256" key="1">
    <source>
        <dbReference type="ARBA" id="ARBA00023125"/>
    </source>
</evidence>
<dbReference type="PANTHER" id="PTHR30204:SF98">
    <property type="entry name" value="HTH-TYPE TRANSCRIPTIONAL REGULATOR ADHR"/>
    <property type="match status" value="1"/>
</dbReference>
<dbReference type="Pfam" id="PF13411">
    <property type="entry name" value="MerR_1"/>
    <property type="match status" value="1"/>
</dbReference>
<dbReference type="PROSITE" id="PS50937">
    <property type="entry name" value="HTH_MERR_2"/>
    <property type="match status" value="1"/>
</dbReference>
<dbReference type="RefSeq" id="WP_347326316.1">
    <property type="nucleotide sequence ID" value="NZ_JBCGUH010000010.1"/>
</dbReference>